<organism evidence="2 3">
    <name type="scientific">Arcticibacter pallidicorallinus</name>
    <dbReference type="NCBI Taxonomy" id="1259464"/>
    <lineage>
        <taxon>Bacteria</taxon>
        <taxon>Pseudomonadati</taxon>
        <taxon>Bacteroidota</taxon>
        <taxon>Sphingobacteriia</taxon>
        <taxon>Sphingobacteriales</taxon>
        <taxon>Sphingobacteriaceae</taxon>
        <taxon>Arcticibacter</taxon>
    </lineage>
</organism>
<reference evidence="2 3" key="1">
    <citation type="submission" date="2018-03" db="EMBL/GenBank/DDBJ databases">
        <title>Genomic Encyclopedia of Type Strains, Phase III (KMG-III): the genomes of soil and plant-associated and newly described type strains.</title>
        <authorList>
            <person name="Whitman W."/>
        </authorList>
    </citation>
    <scope>NUCLEOTIDE SEQUENCE [LARGE SCALE GENOMIC DNA]</scope>
    <source>
        <strain evidence="2 3">CGMCC 1.9313</strain>
    </source>
</reference>
<feature type="chain" id="PRO_5015548732" description="WD40 repeat protein" evidence="1">
    <location>
        <begin position="21"/>
        <end position="315"/>
    </location>
</feature>
<evidence type="ECO:0000313" key="2">
    <source>
        <dbReference type="EMBL" id="PRY49198.1"/>
    </source>
</evidence>
<sequence length="315" mass="35020">MKPIKTIYALFLVAALSACSKDGGDSGRAGSLSGNIIHEYTTEVKKINLNDWSESTFFTYSAYSTVDWDVSKDGKLRLVSERPAGVYDKNKFILVNVADGTIIKEFMYDPLIGNNTNNSGEISFDNSLIVINPDYDNGIVIIDMDGQVKHRLDKINGKKLGLNDRARWLPDNSLLVSFDGKYLLRAEAPYTNLTLVKEMNYEQWGAVRVSRDGQKVSMYIGNHIYLMNIDGSNLTQVTESESAENFGEFSPDGKHLLVGCDYIHAPVSGRSNWKLKVIPADGKIYNLDNSNEVIPIVPGQSSERTKASGNSMWRP</sequence>
<keyword evidence="1" id="KW-0732">Signal</keyword>
<evidence type="ECO:0000256" key="1">
    <source>
        <dbReference type="SAM" id="SignalP"/>
    </source>
</evidence>
<dbReference type="OrthoDB" id="698553at2"/>
<protein>
    <recommendedName>
        <fullName evidence="4">WD40 repeat protein</fullName>
    </recommendedName>
</protein>
<dbReference type="AlphaFoldDB" id="A0A2T0TUJ8"/>
<gene>
    <name evidence="2" type="ORF">B0I27_11283</name>
</gene>
<dbReference type="EMBL" id="PVTH01000012">
    <property type="protein sequence ID" value="PRY49198.1"/>
    <property type="molecule type" value="Genomic_DNA"/>
</dbReference>
<dbReference type="InterPro" id="IPR011042">
    <property type="entry name" value="6-blade_b-propeller_TolB-like"/>
</dbReference>
<dbReference type="SUPFAM" id="SSF82171">
    <property type="entry name" value="DPP6 N-terminal domain-like"/>
    <property type="match status" value="1"/>
</dbReference>
<dbReference type="PROSITE" id="PS51257">
    <property type="entry name" value="PROKAR_LIPOPROTEIN"/>
    <property type="match status" value="1"/>
</dbReference>
<name>A0A2T0TUJ8_9SPHI</name>
<keyword evidence="3" id="KW-1185">Reference proteome</keyword>
<evidence type="ECO:0000313" key="3">
    <source>
        <dbReference type="Proteomes" id="UP000238034"/>
    </source>
</evidence>
<evidence type="ECO:0008006" key="4">
    <source>
        <dbReference type="Google" id="ProtNLM"/>
    </source>
</evidence>
<comment type="caution">
    <text evidence="2">The sequence shown here is derived from an EMBL/GenBank/DDBJ whole genome shotgun (WGS) entry which is preliminary data.</text>
</comment>
<feature type="signal peptide" evidence="1">
    <location>
        <begin position="1"/>
        <end position="20"/>
    </location>
</feature>
<accession>A0A2T0TUJ8</accession>
<dbReference type="Proteomes" id="UP000238034">
    <property type="component" value="Unassembled WGS sequence"/>
</dbReference>
<dbReference type="RefSeq" id="WP_106295115.1">
    <property type="nucleotide sequence ID" value="NZ_PVTH01000012.1"/>
</dbReference>
<proteinExistence type="predicted"/>
<dbReference type="Gene3D" id="2.120.10.30">
    <property type="entry name" value="TolB, C-terminal domain"/>
    <property type="match status" value="1"/>
</dbReference>